<dbReference type="SUPFAM" id="SSF52833">
    <property type="entry name" value="Thioredoxin-like"/>
    <property type="match status" value="1"/>
</dbReference>
<evidence type="ECO:0000256" key="4">
    <source>
        <dbReference type="ARBA" id="ARBA00022827"/>
    </source>
</evidence>
<dbReference type="Gene3D" id="3.40.30.120">
    <property type="match status" value="1"/>
</dbReference>
<accession>A0A1C5A1V7</accession>
<dbReference type="InterPro" id="IPR002938">
    <property type="entry name" value="FAD-bd"/>
</dbReference>
<evidence type="ECO:0000256" key="3">
    <source>
        <dbReference type="ARBA" id="ARBA00022630"/>
    </source>
</evidence>
<comment type="similarity">
    <text evidence="2">Belongs to the PheA/TfdB FAD monooxygenase family.</text>
</comment>
<dbReference type="PANTHER" id="PTHR43004">
    <property type="entry name" value="TRK SYSTEM POTASSIUM UPTAKE PROTEIN"/>
    <property type="match status" value="1"/>
</dbReference>
<protein>
    <submittedName>
        <fullName evidence="6">FAD binding domain-containing protein</fullName>
    </submittedName>
</protein>
<evidence type="ECO:0000256" key="1">
    <source>
        <dbReference type="ARBA" id="ARBA00001974"/>
    </source>
</evidence>
<dbReference type="SUPFAM" id="SSF51905">
    <property type="entry name" value="FAD/NAD(P)-binding domain"/>
    <property type="match status" value="1"/>
</dbReference>
<dbReference type="STRING" id="121616.GA0070216_1132"/>
<dbReference type="AlphaFoldDB" id="A0A1C5A1V7"/>
<evidence type="ECO:0000313" key="7">
    <source>
        <dbReference type="Proteomes" id="UP000198797"/>
    </source>
</evidence>
<comment type="cofactor">
    <cofactor evidence="1">
        <name>FAD</name>
        <dbReference type="ChEBI" id="CHEBI:57692"/>
    </cofactor>
</comment>
<feature type="domain" description="FAD-binding" evidence="5">
    <location>
        <begin position="1"/>
        <end position="240"/>
    </location>
</feature>
<reference evidence="7" key="1">
    <citation type="submission" date="2016-06" db="EMBL/GenBank/DDBJ databases">
        <authorList>
            <person name="Varghese N."/>
            <person name="Submissions Spin"/>
        </authorList>
    </citation>
    <scope>NUCLEOTIDE SEQUENCE [LARGE SCALE GENOMIC DNA]</scope>
    <source>
        <strain evidence="7">DSM 44100</strain>
    </source>
</reference>
<dbReference type="Gene3D" id="3.50.50.60">
    <property type="entry name" value="FAD/NAD(P)-binding domain"/>
    <property type="match status" value="1"/>
</dbReference>
<dbReference type="Proteomes" id="UP000198797">
    <property type="component" value="Unassembled WGS sequence"/>
</dbReference>
<organism evidence="6 7">
    <name type="scientific">Micromonospora matsumotoense</name>
    <dbReference type="NCBI Taxonomy" id="121616"/>
    <lineage>
        <taxon>Bacteria</taxon>
        <taxon>Bacillati</taxon>
        <taxon>Actinomycetota</taxon>
        <taxon>Actinomycetes</taxon>
        <taxon>Micromonosporales</taxon>
        <taxon>Micromonosporaceae</taxon>
        <taxon>Micromonospora</taxon>
    </lineage>
</organism>
<dbReference type="Pfam" id="PF01494">
    <property type="entry name" value="FAD_binding_3"/>
    <property type="match status" value="1"/>
</dbReference>
<dbReference type="Gene3D" id="3.30.70.2450">
    <property type="match status" value="1"/>
</dbReference>
<evidence type="ECO:0000313" key="6">
    <source>
        <dbReference type="EMBL" id="SCF39208.1"/>
    </source>
</evidence>
<dbReference type="PRINTS" id="PR00420">
    <property type="entry name" value="RNGMNOXGNASE"/>
</dbReference>
<dbReference type="EMBL" id="FMCU01000013">
    <property type="protein sequence ID" value="SCF39208.1"/>
    <property type="molecule type" value="Genomic_DNA"/>
</dbReference>
<keyword evidence="4" id="KW-0274">FAD</keyword>
<dbReference type="InterPro" id="IPR050641">
    <property type="entry name" value="RIFMO-like"/>
</dbReference>
<keyword evidence="3" id="KW-0285">Flavoprotein</keyword>
<evidence type="ECO:0000259" key="5">
    <source>
        <dbReference type="Pfam" id="PF01494"/>
    </source>
</evidence>
<dbReference type="InterPro" id="IPR036188">
    <property type="entry name" value="FAD/NAD-bd_sf"/>
</dbReference>
<gene>
    <name evidence="6" type="ORF">GA0070216_1132</name>
</gene>
<dbReference type="GO" id="GO:0016709">
    <property type="term" value="F:oxidoreductase activity, acting on paired donors, with incorporation or reduction of molecular oxygen, NAD(P)H as one donor, and incorporation of one atom of oxygen"/>
    <property type="evidence" value="ECO:0007669"/>
    <property type="project" value="UniProtKB-ARBA"/>
</dbReference>
<evidence type="ECO:0000256" key="2">
    <source>
        <dbReference type="ARBA" id="ARBA00007801"/>
    </source>
</evidence>
<proteinExistence type="inferred from homology"/>
<dbReference type="PANTHER" id="PTHR43004:SF19">
    <property type="entry name" value="BINDING MONOOXYGENASE, PUTATIVE (JCVI)-RELATED"/>
    <property type="match status" value="1"/>
</dbReference>
<keyword evidence="7" id="KW-1185">Reference proteome</keyword>
<dbReference type="GO" id="GO:0071949">
    <property type="term" value="F:FAD binding"/>
    <property type="evidence" value="ECO:0007669"/>
    <property type="project" value="InterPro"/>
</dbReference>
<name>A0A1C5A1V7_9ACTN</name>
<dbReference type="InterPro" id="IPR036249">
    <property type="entry name" value="Thioredoxin-like_sf"/>
</dbReference>
<sequence length="398" mass="43846">MIPQWRTEEILRGALRRLGVQVEYRSVLIALAEDETDAIATIRSPDGTEHIRSPYVIAADGAASTARKLVGVAFDGVTRDDQRFLTADVRTTQLDRSYWHNWSRPDNPAARVSICPLPGTDTFQFVAPLLPGDNPVPDLPTIQRLFDERSDRVAVTFDEVLWGTEHRANERLASRFRVGRVFLVGDAAHALPAAGGQGLNTAVQDSHNLGWKIAAVLRGAPEKLLDSYEEERRPIAARLMKGLAAPDDRGEVADIFQLRNNYRGRRLSVETRQTPGIVQAGDRAPDAPLRLSDGSQLRLFEFMREGNLTALAFGDEATKGCRVIADQCCPADAPRILDVRNESSSTADALQETYGVNDDDVLFLIRPDGHIGLAAEDHFAERLNGYLACLTPSGMARR</sequence>